<evidence type="ECO:0000313" key="4">
    <source>
        <dbReference type="EMBL" id="HGW90935.1"/>
    </source>
</evidence>
<gene>
    <name evidence="4" type="ORF">ENV67_00125</name>
</gene>
<dbReference type="Gene3D" id="3.40.50.920">
    <property type="match status" value="1"/>
</dbReference>
<evidence type="ECO:0000259" key="2">
    <source>
        <dbReference type="Pfam" id="PF01855"/>
    </source>
</evidence>
<dbReference type="PANTHER" id="PTHR43088:SF1">
    <property type="entry name" value="SUBUNIT OF PYRUVATE:FLAVODOXIN OXIDOREDUCTASE"/>
    <property type="match status" value="1"/>
</dbReference>
<dbReference type="InterPro" id="IPR033412">
    <property type="entry name" value="PFOR_II"/>
</dbReference>
<dbReference type="InterPro" id="IPR009014">
    <property type="entry name" value="Transketo_C/PFOR_II"/>
</dbReference>
<dbReference type="NCBIfam" id="NF006412">
    <property type="entry name" value="PRK08659.1"/>
    <property type="match status" value="1"/>
</dbReference>
<dbReference type="InterPro" id="IPR029061">
    <property type="entry name" value="THDP-binding"/>
</dbReference>
<dbReference type="InterPro" id="IPR052368">
    <property type="entry name" value="2-oxoacid_oxidoreductase"/>
</dbReference>
<feature type="domain" description="Pyruvate flavodoxin/ferredoxin oxidoreductase pyrimidine binding" evidence="2">
    <location>
        <begin position="15"/>
        <end position="243"/>
    </location>
</feature>
<accession>A0A7C4U791</accession>
<comment type="caution">
    <text evidence="4">The sequence shown here is derived from an EMBL/GenBank/DDBJ whole genome shotgun (WGS) entry which is preliminary data.</text>
</comment>
<dbReference type="CDD" id="cd07034">
    <property type="entry name" value="TPP_PYR_PFOR_IOR-alpha_like"/>
    <property type="match status" value="1"/>
</dbReference>
<dbReference type="SUPFAM" id="SSF52518">
    <property type="entry name" value="Thiamin diphosphate-binding fold (THDP-binding)"/>
    <property type="match status" value="1"/>
</dbReference>
<evidence type="ECO:0000256" key="1">
    <source>
        <dbReference type="ARBA" id="ARBA00023002"/>
    </source>
</evidence>
<dbReference type="Pfam" id="PF17147">
    <property type="entry name" value="PFOR_II"/>
    <property type="match status" value="1"/>
</dbReference>
<proteinExistence type="predicted"/>
<dbReference type="EMBL" id="DTHG01000001">
    <property type="protein sequence ID" value="HGW90935.1"/>
    <property type="molecule type" value="Genomic_DNA"/>
</dbReference>
<dbReference type="PANTHER" id="PTHR43088">
    <property type="entry name" value="SUBUNIT OF PYRUVATE:FLAVODOXIN OXIDOREDUCTASE-RELATED"/>
    <property type="match status" value="1"/>
</dbReference>
<dbReference type="InterPro" id="IPR002880">
    <property type="entry name" value="Pyrv_Fd/Flavodoxin_OxRdtase_N"/>
</dbReference>
<dbReference type="Gene3D" id="3.40.50.970">
    <property type="match status" value="1"/>
</dbReference>
<dbReference type="FunFam" id="3.40.50.970:FF:000022">
    <property type="entry name" value="2-oxoglutarate ferredoxin oxidoreductase alpha subunit"/>
    <property type="match status" value="1"/>
</dbReference>
<dbReference type="GO" id="GO:0016491">
    <property type="term" value="F:oxidoreductase activity"/>
    <property type="evidence" value="ECO:0007669"/>
    <property type="project" value="UniProtKB-KW"/>
</dbReference>
<sequence length="374" mass="41570">MGRSLVSGNEAIALGALKAGLKFYAGYPITPSSDIAEILAKELPKYGGRFIQMEDEIASMGAIIGASLAGLKTMTATSGPGFSLMLENIGFGIMVEAPCVIVDVQRGGPSTGLPTFPAQGDLIQARWGTHGDHEIIVIYPNSVMECFELTVKAFNLAEVYRTPVVLLSDEIIAHLREIVEFPENVHIVQRRKPEVPPEEFLPYTDRFGDVPPMPDYGSPYRYHTTGLAHDETGFPIHHPEKVEKLLLRITGKITKNRDKIGDIEILYPDAENFVFALGCVSRGAAEVVEYLREKGINIGLIRPRVLFPFPETQIRRVCDNAKRVFVFEMNHGQIIHVIRRVVKTEKIRWFGKSNGEIITPEEMEKVIMEGLNGN</sequence>
<reference evidence="4" key="1">
    <citation type="journal article" date="2020" name="mSystems">
        <title>Genome- and Community-Level Interaction Insights into Carbon Utilization and Element Cycling Functions of Hydrothermarchaeota in Hydrothermal Sediment.</title>
        <authorList>
            <person name="Zhou Z."/>
            <person name="Liu Y."/>
            <person name="Xu W."/>
            <person name="Pan J."/>
            <person name="Luo Z.H."/>
            <person name="Li M."/>
        </authorList>
    </citation>
    <scope>NUCLEOTIDE SEQUENCE [LARGE SCALE GENOMIC DNA]</scope>
    <source>
        <strain evidence="4">SpSt-780</strain>
    </source>
</reference>
<feature type="domain" description="Pyruvate:ferredoxin oxidoreductase core" evidence="3">
    <location>
        <begin position="270"/>
        <end position="363"/>
    </location>
</feature>
<dbReference type="SUPFAM" id="SSF52922">
    <property type="entry name" value="TK C-terminal domain-like"/>
    <property type="match status" value="1"/>
</dbReference>
<name>A0A7C4U791_UNCW3</name>
<protein>
    <submittedName>
        <fullName evidence="4">2-oxoacid:acceptor oxidoreductase subunit alpha</fullName>
    </submittedName>
</protein>
<dbReference type="Pfam" id="PF01855">
    <property type="entry name" value="POR_N"/>
    <property type="match status" value="1"/>
</dbReference>
<organism evidence="4">
    <name type="scientific">candidate division WOR-3 bacterium</name>
    <dbReference type="NCBI Taxonomy" id="2052148"/>
    <lineage>
        <taxon>Bacteria</taxon>
        <taxon>Bacteria division WOR-3</taxon>
    </lineage>
</organism>
<keyword evidence="1" id="KW-0560">Oxidoreductase</keyword>
<evidence type="ECO:0000259" key="3">
    <source>
        <dbReference type="Pfam" id="PF17147"/>
    </source>
</evidence>
<dbReference type="AlphaFoldDB" id="A0A7C4U791"/>